<gene>
    <name evidence="1" type="ORF">SAMN04488561_5727</name>
</gene>
<organism evidence="1 2">
    <name type="scientific">Jiangella alba</name>
    <dbReference type="NCBI Taxonomy" id="561176"/>
    <lineage>
        <taxon>Bacteria</taxon>
        <taxon>Bacillati</taxon>
        <taxon>Actinomycetota</taxon>
        <taxon>Actinomycetes</taxon>
        <taxon>Jiangellales</taxon>
        <taxon>Jiangellaceae</taxon>
        <taxon>Jiangella</taxon>
    </lineage>
</organism>
<keyword evidence="2" id="KW-1185">Reference proteome</keyword>
<evidence type="ECO:0000313" key="2">
    <source>
        <dbReference type="Proteomes" id="UP000181980"/>
    </source>
</evidence>
<dbReference type="OrthoDB" id="3611766at2"/>
<reference evidence="2" key="1">
    <citation type="submission" date="2016-10" db="EMBL/GenBank/DDBJ databases">
        <authorList>
            <person name="Varghese N."/>
            <person name="Submissions S."/>
        </authorList>
    </citation>
    <scope>NUCLEOTIDE SEQUENCE [LARGE SCALE GENOMIC DNA]</scope>
    <source>
        <strain evidence="2">DSM 45237</strain>
    </source>
</reference>
<proteinExistence type="predicted"/>
<dbReference type="GO" id="GO:0016740">
    <property type="term" value="F:transferase activity"/>
    <property type="evidence" value="ECO:0007669"/>
    <property type="project" value="UniProtKB-KW"/>
</dbReference>
<dbReference type="AlphaFoldDB" id="A0A1H5PU39"/>
<accession>A0A1H5PU39</accession>
<name>A0A1H5PU39_9ACTN</name>
<protein>
    <submittedName>
        <fullName evidence="1">Uncharacterized nucleotidyltransferase</fullName>
    </submittedName>
</protein>
<dbReference type="Pfam" id="PF14907">
    <property type="entry name" value="NTP_transf_5"/>
    <property type="match status" value="1"/>
</dbReference>
<keyword evidence="1" id="KW-0808">Transferase</keyword>
<sequence>MAGSVDASTVPTNTASARHRAAVSAAVAEVCRAKAPVLAGNGAVRDAFVTAVRHHRVAPLAHVLLRESDPAVAAELKADRDAAMIRHLTASVVLDDLGRTLGELPWVTIKGPVLSEHAHPAPGLRSYTDVDVLVPPQQLRSAVEWLTAADWQVIDFQDMLYNVQTPGEIHLVSPRGVLVDLHWSLINMQQTRRQFTVDTGELLDRRVRRAVGGAATWTLDLADSLVHVCLHAALTGAHKMLWLLDADQLARQVDDWDEVARRAAGWGAAPAVAIVLARSRALLGTPLPRDLDRRLGVSAGLRLVTGAVDRFRPVSGLTQEASLPRLVARSARSSGGRTLSAIGRRGLRGVGERLRPGGRAGDDAQREPADAAALAAYLDAVEAHARAAT</sequence>
<evidence type="ECO:0000313" key="1">
    <source>
        <dbReference type="EMBL" id="SEF17154.1"/>
    </source>
</evidence>
<dbReference type="InterPro" id="IPR039498">
    <property type="entry name" value="NTP_transf_5"/>
</dbReference>
<dbReference type="STRING" id="561176.SAMN04488561_5727"/>
<dbReference type="Proteomes" id="UP000181980">
    <property type="component" value="Unassembled WGS sequence"/>
</dbReference>
<dbReference type="EMBL" id="FNUC01000004">
    <property type="protein sequence ID" value="SEF17154.1"/>
    <property type="molecule type" value="Genomic_DNA"/>
</dbReference>